<evidence type="ECO:0000313" key="1">
    <source>
        <dbReference type="EMBL" id="SUH95433.1"/>
    </source>
</evidence>
<dbReference type="PANTHER" id="PTHR34611:SF2">
    <property type="entry name" value="INACTIVE RECOMBINATION-PROMOTING NUCLEASE-LIKE PROTEIN RPNE-RELATED"/>
    <property type="match status" value="1"/>
</dbReference>
<evidence type="ECO:0000313" key="2">
    <source>
        <dbReference type="Proteomes" id="UP000254124"/>
    </source>
</evidence>
<protein>
    <submittedName>
        <fullName evidence="1">Putative transposase</fullName>
    </submittedName>
</protein>
<dbReference type="EMBL" id="UGWZ01000002">
    <property type="protein sequence ID" value="SUH95433.1"/>
    <property type="molecule type" value="Genomic_DNA"/>
</dbReference>
<dbReference type="PANTHER" id="PTHR34611">
    <property type="match status" value="1"/>
</dbReference>
<sequence>MAALTLLMKHIRQRDLMELLDKLPLLMVEMVSDEQVRVLIHYMVNAGDSPSPEFMRALAARLPQHEDKLMTIAERL</sequence>
<organism evidence="1 2">
    <name type="scientific">Salmonella enterica subsp. arizonae</name>
    <dbReference type="NCBI Taxonomy" id="59203"/>
    <lineage>
        <taxon>Bacteria</taxon>
        <taxon>Pseudomonadati</taxon>
        <taxon>Pseudomonadota</taxon>
        <taxon>Gammaproteobacteria</taxon>
        <taxon>Enterobacterales</taxon>
        <taxon>Enterobacteriaceae</taxon>
        <taxon>Salmonella</taxon>
    </lineage>
</organism>
<dbReference type="GO" id="GO:0006310">
    <property type="term" value="P:DNA recombination"/>
    <property type="evidence" value="ECO:0007669"/>
    <property type="project" value="TreeGrafter"/>
</dbReference>
<dbReference type="InterPro" id="IPR051699">
    <property type="entry name" value="Rpn/YhgA-like_nuclease"/>
</dbReference>
<accession>A0A379XJQ1</accession>
<proteinExistence type="predicted"/>
<dbReference type="GO" id="GO:1990238">
    <property type="term" value="F:double-stranded DNA endonuclease activity"/>
    <property type="evidence" value="ECO:0007669"/>
    <property type="project" value="TreeGrafter"/>
</dbReference>
<dbReference type="AlphaFoldDB" id="A0A379XJQ1"/>
<reference evidence="1 2" key="1">
    <citation type="submission" date="2018-06" db="EMBL/GenBank/DDBJ databases">
        <authorList>
            <consortium name="Pathogen Informatics"/>
            <person name="Doyle S."/>
        </authorList>
    </citation>
    <scope>NUCLEOTIDE SEQUENCE [LARGE SCALE GENOMIC DNA]</scope>
    <source>
        <strain evidence="1 2">NCTC7295</strain>
    </source>
</reference>
<gene>
    <name evidence="1" type="primary">ydgA_4</name>
    <name evidence="1" type="ORF">NCTC7295_05654</name>
</gene>
<dbReference type="Proteomes" id="UP000254124">
    <property type="component" value="Unassembled WGS sequence"/>
</dbReference>
<name>A0A379XJQ1_SALER</name>